<gene>
    <name evidence="2" type="ORF">AVDCRST_MAG91-1453</name>
</gene>
<protein>
    <submittedName>
        <fullName evidence="2">Uncharacterized protein</fullName>
    </submittedName>
</protein>
<evidence type="ECO:0000256" key="1">
    <source>
        <dbReference type="SAM" id="MobiDB-lite"/>
    </source>
</evidence>
<feature type="compositionally biased region" description="Basic and acidic residues" evidence="1">
    <location>
        <begin position="91"/>
        <end position="115"/>
    </location>
</feature>
<proteinExistence type="predicted"/>
<name>A0A6J4SX47_9SPHN</name>
<dbReference type="EMBL" id="CADCVX010000285">
    <property type="protein sequence ID" value="CAA9507963.1"/>
    <property type="molecule type" value="Genomic_DNA"/>
</dbReference>
<dbReference type="AlphaFoldDB" id="A0A6J4SX47"/>
<evidence type="ECO:0000313" key="2">
    <source>
        <dbReference type="EMBL" id="CAA9507963.1"/>
    </source>
</evidence>
<organism evidence="2">
    <name type="scientific">uncultured Sphingomonadaceae bacterium</name>
    <dbReference type="NCBI Taxonomy" id="169976"/>
    <lineage>
        <taxon>Bacteria</taxon>
        <taxon>Pseudomonadati</taxon>
        <taxon>Pseudomonadota</taxon>
        <taxon>Alphaproteobacteria</taxon>
        <taxon>Sphingomonadales</taxon>
        <taxon>Sphingomonadaceae</taxon>
        <taxon>environmental samples</taxon>
    </lineage>
</organism>
<accession>A0A6J4SX47</accession>
<sequence length="115" mass="13329">MPENFQITFRRDLLAETLWEYGEDDLAEAALRLSEDELRQVQILAVWHHENDPEPETGPQLLAGRIMARAMIEFAERTARDTKRVRRRTRPEHAGHLAGERSPDTPAEHGLNRHL</sequence>
<reference evidence="2" key="1">
    <citation type="submission" date="2020-02" db="EMBL/GenBank/DDBJ databases">
        <authorList>
            <person name="Meier V. D."/>
        </authorList>
    </citation>
    <scope>NUCLEOTIDE SEQUENCE</scope>
    <source>
        <strain evidence="2">AVDCRST_MAG91</strain>
    </source>
</reference>
<feature type="region of interest" description="Disordered" evidence="1">
    <location>
        <begin position="78"/>
        <end position="115"/>
    </location>
</feature>